<dbReference type="Pfam" id="PF13805">
    <property type="entry name" value="Pil1"/>
    <property type="match status" value="1"/>
</dbReference>
<feature type="region of interest" description="Disordered" evidence="2">
    <location>
        <begin position="321"/>
        <end position="357"/>
    </location>
</feature>
<dbReference type="EMBL" id="LGAV01000001">
    <property type="protein sequence ID" value="KOS16086.1"/>
    <property type="molecule type" value="Genomic_DNA"/>
</dbReference>
<evidence type="ECO:0000313" key="3">
    <source>
        <dbReference type="EMBL" id="KOS16086.1"/>
    </source>
</evidence>
<evidence type="ECO:0000256" key="2">
    <source>
        <dbReference type="SAM" id="MobiDB-lite"/>
    </source>
</evidence>
<feature type="compositionally biased region" description="Pro residues" evidence="2">
    <location>
        <begin position="559"/>
        <end position="571"/>
    </location>
</feature>
<dbReference type="InterPro" id="IPR028245">
    <property type="entry name" value="PIL1/LSP1"/>
</dbReference>
<keyword evidence="1" id="KW-0175">Coiled coil</keyword>
<sequence>MSLFKKAQSAVAHNSKIPALGNSDLKKLQELIHTEKSYVNANTKAANEIQNAADCLRVWSNGEGDDLEDVLPKVALLYEHLARAQTRYNYYVSTMRLHLKSIREREEKFSELKARRRTLTSKIENMERKLAKMGPENKDLAKVTSSLRELRSDMDVLNNELAHEDAALGDYKRGTIAEALSLKSGGLMELAEKAIVIAESCRLLVEEIPLAPTAPGMARAPYRSEARTNRLLQEAVRQLESIHFEPRESQMNVDQTVASPTSPSVSQMPRTDAAWGAGAAGMGTMGSHDMDDHMHGSQGWVASADQGLDTMQDDARYGAPVGLPTVHEGVDDQYEGEEPSRRYTSEPRGSGAAGMHAVQPETASLGPSDMYDEMPQRQLAEAPAPPPGMYAPDVSLHHMSDVVPAYPPMPPSVTSAPMPQVMETPNDERLQNRAYFEEVGGTKALQAAAARSGGFPVMDNYSTHNNHTPGMFTMDEGGRSMSPSALRPIGPGMNMPSEPMPKPAYTHPSTSAAAQPEMVASSSSAPSMPMAPSMPVAPVAPSVPKQPPMLAETAQPQQPQQPQPPQPPQQPPSYLAQTAYPETEQAQPPAYLAATSTAAMPSAERAAPPVQVGGYLPYVKEGPF</sequence>
<dbReference type="STRING" id="77020.A0A0M8MNJ4"/>
<dbReference type="InterPro" id="IPR027267">
    <property type="entry name" value="AH/BAR_dom_sf"/>
</dbReference>
<reference evidence="3 4" key="1">
    <citation type="submission" date="2015-07" db="EMBL/GenBank/DDBJ databases">
        <title>Draft Genome Sequence of Malassezia furfur CBS1878 and Malassezia pachydermatis CBS1879.</title>
        <authorList>
            <person name="Triana S."/>
            <person name="Ohm R."/>
            <person name="Gonzalez A."/>
            <person name="DeCock H."/>
            <person name="Restrepo S."/>
            <person name="Celis A."/>
        </authorList>
    </citation>
    <scope>NUCLEOTIDE SEQUENCE [LARGE SCALE GENOMIC DNA]</scope>
    <source>
        <strain evidence="3 4">CBS 1879</strain>
    </source>
</reference>
<keyword evidence="4" id="KW-1185">Reference proteome</keyword>
<dbReference type="VEuPathDB" id="FungiDB:Malapachy_3193"/>
<evidence type="ECO:0000256" key="1">
    <source>
        <dbReference type="SAM" id="Coils"/>
    </source>
</evidence>
<accession>A0A0M8MNJ4</accession>
<dbReference type="GO" id="GO:0005886">
    <property type="term" value="C:plasma membrane"/>
    <property type="evidence" value="ECO:0007669"/>
    <property type="project" value="TreeGrafter"/>
</dbReference>
<dbReference type="GO" id="GO:0036286">
    <property type="term" value="C:eisosome filament"/>
    <property type="evidence" value="ECO:0007669"/>
    <property type="project" value="TreeGrafter"/>
</dbReference>
<dbReference type="AlphaFoldDB" id="A0A0M8MNJ4"/>
<comment type="caution">
    <text evidence="3">The sequence shown here is derived from an EMBL/GenBank/DDBJ whole genome shotgun (WGS) entry which is preliminary data.</text>
</comment>
<dbReference type="PANTHER" id="PTHR31962">
    <property type="entry name" value="SPHINGOLIPID LONG CHAIN BASE-RESPONSIVE PROTEIN PIL1"/>
    <property type="match status" value="1"/>
</dbReference>
<dbReference type="PANTHER" id="PTHR31962:SF6">
    <property type="entry name" value="EISOSOME COMPONENT PIL1-DOMAIN-CONTAINING PROTEIN"/>
    <property type="match status" value="1"/>
</dbReference>
<feature type="region of interest" description="Disordered" evidence="2">
    <location>
        <begin position="249"/>
        <end position="270"/>
    </location>
</feature>
<dbReference type="OrthoDB" id="5599269at2759"/>
<proteinExistence type="predicted"/>
<dbReference type="GO" id="GO:0006897">
    <property type="term" value="P:endocytosis"/>
    <property type="evidence" value="ECO:0007669"/>
    <property type="project" value="TreeGrafter"/>
</dbReference>
<feature type="coiled-coil region" evidence="1">
    <location>
        <begin position="102"/>
        <end position="167"/>
    </location>
</feature>
<dbReference type="Gene3D" id="1.20.1270.60">
    <property type="entry name" value="Arfaptin homology (AH) domain/BAR domain"/>
    <property type="match status" value="1"/>
</dbReference>
<dbReference type="RefSeq" id="XP_017993718.1">
    <property type="nucleotide sequence ID" value="XM_018137670.1"/>
</dbReference>
<dbReference type="GO" id="GO:0070941">
    <property type="term" value="P:eisosome assembly"/>
    <property type="evidence" value="ECO:0007669"/>
    <property type="project" value="TreeGrafter"/>
</dbReference>
<feature type="region of interest" description="Disordered" evidence="2">
    <location>
        <begin position="478"/>
        <end position="589"/>
    </location>
</feature>
<name>A0A0M8MNJ4_9BASI</name>
<dbReference type="GO" id="GO:0008289">
    <property type="term" value="F:lipid binding"/>
    <property type="evidence" value="ECO:0007669"/>
    <property type="project" value="TreeGrafter"/>
</dbReference>
<organism evidence="3 4">
    <name type="scientific">Malassezia pachydermatis</name>
    <dbReference type="NCBI Taxonomy" id="77020"/>
    <lineage>
        <taxon>Eukaryota</taxon>
        <taxon>Fungi</taxon>
        <taxon>Dikarya</taxon>
        <taxon>Basidiomycota</taxon>
        <taxon>Ustilaginomycotina</taxon>
        <taxon>Malasseziomycetes</taxon>
        <taxon>Malasseziales</taxon>
        <taxon>Malasseziaceae</taxon>
        <taxon>Malassezia</taxon>
    </lineage>
</organism>
<dbReference type="Proteomes" id="UP000037751">
    <property type="component" value="Unassembled WGS sequence"/>
</dbReference>
<feature type="compositionally biased region" description="Low complexity" evidence="2">
    <location>
        <begin position="518"/>
        <end position="543"/>
    </location>
</feature>
<protein>
    <submittedName>
        <fullName evidence="3">Uncharacterized protein</fullName>
    </submittedName>
</protein>
<dbReference type="GeneID" id="28729546"/>
<evidence type="ECO:0000313" key="4">
    <source>
        <dbReference type="Proteomes" id="UP000037751"/>
    </source>
</evidence>
<gene>
    <name evidence="3" type="ORF">Malapachy_3193</name>
</gene>
<feature type="compositionally biased region" description="Polar residues" evidence="2">
    <location>
        <begin position="249"/>
        <end position="269"/>
    </location>
</feature>